<evidence type="ECO:0000313" key="3">
    <source>
        <dbReference type="EMBL" id="EGX47227.1"/>
    </source>
</evidence>
<sequence>MAHNTSTTTSLEYPRGFDFDVTDDGSPPYTTLLQLYWKITDLDDCMSKTMRRNERLVAENDHLEQLNAELTQQIQHLRGANTLSSNLTGANLSYPMTPPDSQCPTEVLSDGSSNDGYSCYQEDCDRIFKNIWARLQHYDIAHKGVNTCTLCSFEAPLDASRDEVSQTPRYHWINYHCGLQTAVPEIWPYYRTCGSWVDNDDDIVDGKHFCVKGSPITLDRAQGNVDMLLQAPDLVKAWLELVPEPHTMTETPFN</sequence>
<dbReference type="Proteomes" id="UP000008784">
    <property type="component" value="Unassembled WGS sequence"/>
</dbReference>
<keyword evidence="4" id="KW-1185">Reference proteome</keyword>
<evidence type="ECO:0000313" key="4">
    <source>
        <dbReference type="Proteomes" id="UP000008784"/>
    </source>
</evidence>
<evidence type="ECO:0000259" key="2">
    <source>
        <dbReference type="PROSITE" id="PS00028"/>
    </source>
</evidence>
<evidence type="ECO:0000256" key="1">
    <source>
        <dbReference type="SAM" id="Coils"/>
    </source>
</evidence>
<dbReference type="AlphaFoldDB" id="G1XHZ6"/>
<reference evidence="3 4" key="1">
    <citation type="journal article" date="2011" name="PLoS Pathog.">
        <title>Genomic and proteomic analyses of the fungus Arthrobotrys oligospora provide insights into nematode-trap formation.</title>
        <authorList>
            <person name="Yang J."/>
            <person name="Wang L."/>
            <person name="Ji X."/>
            <person name="Feng Y."/>
            <person name="Li X."/>
            <person name="Zou C."/>
            <person name="Xu J."/>
            <person name="Ren Y."/>
            <person name="Mi Q."/>
            <person name="Wu J."/>
            <person name="Liu S."/>
            <person name="Liu Y."/>
            <person name="Huang X."/>
            <person name="Wang H."/>
            <person name="Niu X."/>
            <person name="Li J."/>
            <person name="Liang L."/>
            <person name="Luo Y."/>
            <person name="Ji K."/>
            <person name="Zhou W."/>
            <person name="Yu Z."/>
            <person name="Li G."/>
            <person name="Liu Y."/>
            <person name="Li L."/>
            <person name="Qiao M."/>
            <person name="Feng L."/>
            <person name="Zhang K.-Q."/>
        </authorList>
    </citation>
    <scope>NUCLEOTIDE SEQUENCE [LARGE SCALE GENOMIC DNA]</scope>
    <source>
        <strain evidence="4">ATCC 24927 / CBS 115.81 / DSM 1491</strain>
    </source>
</reference>
<dbReference type="RefSeq" id="XP_011124108.1">
    <property type="nucleotide sequence ID" value="XM_011125806.1"/>
</dbReference>
<feature type="domain" description="C2H2-type" evidence="2">
    <location>
        <begin position="119"/>
        <end position="142"/>
    </location>
</feature>
<accession>G1XHZ6</accession>
<comment type="caution">
    <text evidence="3">The sequence shown here is derived from an EMBL/GenBank/DDBJ whole genome shotgun (WGS) entry which is preliminary data.</text>
</comment>
<organism evidence="3 4">
    <name type="scientific">Arthrobotrys oligospora (strain ATCC 24927 / CBS 115.81 / DSM 1491)</name>
    <name type="common">Nematode-trapping fungus</name>
    <name type="synonym">Didymozoophaga oligospora</name>
    <dbReference type="NCBI Taxonomy" id="756982"/>
    <lineage>
        <taxon>Eukaryota</taxon>
        <taxon>Fungi</taxon>
        <taxon>Dikarya</taxon>
        <taxon>Ascomycota</taxon>
        <taxon>Pezizomycotina</taxon>
        <taxon>Orbiliomycetes</taxon>
        <taxon>Orbiliales</taxon>
        <taxon>Orbiliaceae</taxon>
        <taxon>Orbilia</taxon>
        <taxon>Orbilia oligospora</taxon>
    </lineage>
</organism>
<dbReference type="InParanoid" id="G1XHZ6"/>
<dbReference type="GeneID" id="22895088"/>
<proteinExistence type="predicted"/>
<dbReference type="InterPro" id="IPR013087">
    <property type="entry name" value="Znf_C2H2_type"/>
</dbReference>
<name>G1XHZ6_ARTOA</name>
<dbReference type="PROSITE" id="PS00028">
    <property type="entry name" value="ZINC_FINGER_C2H2_1"/>
    <property type="match status" value="1"/>
</dbReference>
<feature type="coiled-coil region" evidence="1">
    <location>
        <begin position="46"/>
        <end position="80"/>
    </location>
</feature>
<dbReference type="EMBL" id="ADOT01000165">
    <property type="protein sequence ID" value="EGX47227.1"/>
    <property type="molecule type" value="Genomic_DNA"/>
</dbReference>
<dbReference type="HOGENOM" id="CLU_1094047_0_0_1"/>
<gene>
    <name evidence="3" type="ORF">AOL_s00091g48</name>
</gene>
<keyword evidence="1" id="KW-0175">Coiled coil</keyword>
<protein>
    <recommendedName>
        <fullName evidence="2">C2H2-type domain-containing protein</fullName>
    </recommendedName>
</protein>